<name>M1Z0U9_NITG3</name>
<dbReference type="InterPro" id="IPR014790">
    <property type="entry name" value="MutL_C"/>
</dbReference>
<dbReference type="Pfam" id="PF01119">
    <property type="entry name" value="DNA_mis_repair"/>
    <property type="match status" value="1"/>
</dbReference>
<dbReference type="GO" id="GO:0005524">
    <property type="term" value="F:ATP binding"/>
    <property type="evidence" value="ECO:0007669"/>
    <property type="project" value="InterPro"/>
</dbReference>
<dbReference type="SMART" id="SM00853">
    <property type="entry name" value="MutL_C"/>
    <property type="match status" value="1"/>
</dbReference>
<evidence type="ECO:0000256" key="1">
    <source>
        <dbReference type="ARBA" id="ARBA00006082"/>
    </source>
</evidence>
<keyword evidence="4 5" id="KW-0234">DNA repair</keyword>
<dbReference type="RefSeq" id="WP_005009463.1">
    <property type="nucleotide sequence ID" value="NZ_HG422173.1"/>
</dbReference>
<gene>
    <name evidence="5 9" type="primary">mutL</name>
    <name evidence="9" type="ORF">NITGR_590015</name>
</gene>
<keyword evidence="3 5" id="KW-0227">DNA damage</keyword>
<dbReference type="SUPFAM" id="SSF54211">
    <property type="entry name" value="Ribosomal protein S5 domain 2-like"/>
    <property type="match status" value="1"/>
</dbReference>
<evidence type="ECO:0000259" key="7">
    <source>
        <dbReference type="SMART" id="SM00853"/>
    </source>
</evidence>
<reference evidence="9 10" key="1">
    <citation type="journal article" date="2013" name="Front. Microbiol.">
        <title>The genome of Nitrospina gracilis illuminates the metabolism and evolution of the major marine nitrite oxidizer.</title>
        <authorList>
            <person name="Luecker S."/>
            <person name="Nowka B."/>
            <person name="Rattei T."/>
            <person name="Spieck E."/>
            <person name="and Daims H."/>
        </authorList>
    </citation>
    <scope>NUCLEOTIDE SEQUENCE [LARGE SCALE GENOMIC DNA]</scope>
    <source>
        <strain evidence="9 10">3/211</strain>
    </source>
</reference>
<dbReference type="PROSITE" id="PS00058">
    <property type="entry name" value="DNA_MISMATCH_REPAIR_1"/>
    <property type="match status" value="1"/>
</dbReference>
<dbReference type="GO" id="GO:0016887">
    <property type="term" value="F:ATP hydrolysis activity"/>
    <property type="evidence" value="ECO:0007669"/>
    <property type="project" value="InterPro"/>
</dbReference>
<dbReference type="GO" id="GO:0030983">
    <property type="term" value="F:mismatched DNA binding"/>
    <property type="evidence" value="ECO:0007669"/>
    <property type="project" value="InterPro"/>
</dbReference>
<evidence type="ECO:0000256" key="5">
    <source>
        <dbReference type="HAMAP-Rule" id="MF_00149"/>
    </source>
</evidence>
<protein>
    <recommendedName>
        <fullName evidence="2 5">DNA mismatch repair protein MutL</fullName>
    </recommendedName>
</protein>
<feature type="domain" description="MutL C-terminal dimerisation" evidence="7">
    <location>
        <begin position="457"/>
        <end position="600"/>
    </location>
</feature>
<dbReference type="CDD" id="cd16926">
    <property type="entry name" value="HATPase_MutL-MLH-PMS-like"/>
    <property type="match status" value="1"/>
</dbReference>
<comment type="caution">
    <text evidence="9">The sequence shown here is derived from an EMBL/GenBank/DDBJ whole genome shotgun (WGS) entry which is preliminary data.</text>
</comment>
<dbReference type="InterPro" id="IPR042121">
    <property type="entry name" value="MutL_C_regsub"/>
</dbReference>
<dbReference type="Pfam" id="PF13589">
    <property type="entry name" value="HATPase_c_3"/>
    <property type="match status" value="1"/>
</dbReference>
<evidence type="ECO:0000256" key="4">
    <source>
        <dbReference type="ARBA" id="ARBA00023204"/>
    </source>
</evidence>
<evidence type="ECO:0000256" key="6">
    <source>
        <dbReference type="SAM" id="MobiDB-lite"/>
    </source>
</evidence>
<dbReference type="CDD" id="cd00782">
    <property type="entry name" value="MutL_Trans"/>
    <property type="match status" value="1"/>
</dbReference>
<dbReference type="InterPro" id="IPR014721">
    <property type="entry name" value="Ribsml_uS5_D2-typ_fold_subgr"/>
</dbReference>
<dbReference type="InterPro" id="IPR014762">
    <property type="entry name" value="DNA_mismatch_repair_CS"/>
</dbReference>
<dbReference type="InterPro" id="IPR038973">
    <property type="entry name" value="MutL/Mlh/Pms-like"/>
</dbReference>
<dbReference type="PANTHER" id="PTHR10073:SF12">
    <property type="entry name" value="DNA MISMATCH REPAIR PROTEIN MLH1"/>
    <property type="match status" value="1"/>
</dbReference>
<feature type="domain" description="DNA mismatch repair protein S5" evidence="8">
    <location>
        <begin position="229"/>
        <end position="347"/>
    </location>
</feature>
<dbReference type="FunCoup" id="M1Z0U9">
    <property type="interactions" value="243"/>
</dbReference>
<dbReference type="SMART" id="SM01340">
    <property type="entry name" value="DNA_mis_repair"/>
    <property type="match status" value="1"/>
</dbReference>
<dbReference type="InterPro" id="IPR002099">
    <property type="entry name" value="MutL/Mlh/PMS"/>
</dbReference>
<dbReference type="GO" id="GO:0006298">
    <property type="term" value="P:mismatch repair"/>
    <property type="evidence" value="ECO:0007669"/>
    <property type="project" value="UniProtKB-UniRule"/>
</dbReference>
<dbReference type="AlphaFoldDB" id="M1Z0U9"/>
<dbReference type="InterPro" id="IPR036890">
    <property type="entry name" value="HATPase_C_sf"/>
</dbReference>
<dbReference type="Gene3D" id="3.30.1540.20">
    <property type="entry name" value="MutL, C-terminal domain, dimerisation subdomain"/>
    <property type="match status" value="1"/>
</dbReference>
<keyword evidence="10" id="KW-1185">Reference proteome</keyword>
<proteinExistence type="inferred from homology"/>
<dbReference type="InterPro" id="IPR037198">
    <property type="entry name" value="MutL_C_sf"/>
</dbReference>
<organism evidence="9 10">
    <name type="scientific">Nitrospina gracilis (strain 3/211)</name>
    <dbReference type="NCBI Taxonomy" id="1266370"/>
    <lineage>
        <taxon>Bacteria</taxon>
        <taxon>Pseudomonadati</taxon>
        <taxon>Nitrospinota/Tectimicrobiota group</taxon>
        <taxon>Nitrospinota</taxon>
        <taxon>Nitrospinia</taxon>
        <taxon>Nitrospinales</taxon>
        <taxon>Nitrospinaceae</taxon>
        <taxon>Nitrospina</taxon>
    </lineage>
</organism>
<dbReference type="Gene3D" id="3.30.230.10">
    <property type="match status" value="1"/>
</dbReference>
<dbReference type="FunFam" id="3.30.565.10:FF:000003">
    <property type="entry name" value="DNA mismatch repair endonuclease MutL"/>
    <property type="match status" value="1"/>
</dbReference>
<dbReference type="Gene3D" id="3.30.565.10">
    <property type="entry name" value="Histidine kinase-like ATPase, C-terminal domain"/>
    <property type="match status" value="1"/>
</dbReference>
<comment type="similarity">
    <text evidence="1 5">Belongs to the DNA mismatch repair MutL/HexB family.</text>
</comment>
<dbReference type="HAMAP" id="MF_00149">
    <property type="entry name" value="DNA_mis_repair"/>
    <property type="match status" value="1"/>
</dbReference>
<dbReference type="InParanoid" id="M1Z0U9"/>
<evidence type="ECO:0000256" key="3">
    <source>
        <dbReference type="ARBA" id="ARBA00022763"/>
    </source>
</evidence>
<dbReference type="InterPro" id="IPR020667">
    <property type="entry name" value="DNA_mismatch_repair_MutL"/>
</dbReference>
<dbReference type="Proteomes" id="UP000011704">
    <property type="component" value="Unassembled WGS sequence"/>
</dbReference>
<feature type="region of interest" description="Disordered" evidence="6">
    <location>
        <begin position="350"/>
        <end position="374"/>
    </location>
</feature>
<dbReference type="InterPro" id="IPR042120">
    <property type="entry name" value="MutL_C_dimsub"/>
</dbReference>
<dbReference type="STRING" id="1266370.NITGR_590015"/>
<evidence type="ECO:0000259" key="8">
    <source>
        <dbReference type="SMART" id="SM01340"/>
    </source>
</evidence>
<evidence type="ECO:0000313" key="10">
    <source>
        <dbReference type="Proteomes" id="UP000011704"/>
    </source>
</evidence>
<dbReference type="GO" id="GO:0032300">
    <property type="term" value="C:mismatch repair complex"/>
    <property type="evidence" value="ECO:0007669"/>
    <property type="project" value="InterPro"/>
</dbReference>
<dbReference type="SUPFAM" id="SSF118116">
    <property type="entry name" value="DNA mismatch repair protein MutL"/>
    <property type="match status" value="1"/>
</dbReference>
<dbReference type="HOGENOM" id="CLU_004131_4_2_0"/>
<dbReference type="InterPro" id="IPR013507">
    <property type="entry name" value="DNA_mismatch_S5_2-like"/>
</dbReference>
<comment type="function">
    <text evidence="5">This protein is involved in the repair of mismatches in DNA. It is required for dam-dependent methyl-directed DNA mismatch repair. May act as a 'molecular matchmaker', a protein that promotes the formation of a stable complex between two or more DNA-binding proteins in an ATP-dependent manner without itself being part of a final effector complex.</text>
</comment>
<dbReference type="NCBIfam" id="TIGR00585">
    <property type="entry name" value="mutl"/>
    <property type="match status" value="1"/>
</dbReference>
<sequence length="643" mass="71006">MSASQAALAATLLARQPGPGAMTIQILPDSLANQIAAGEVVERPASVVKELVENAIDAGATRIAIEVEGAGKESITVRDNGCGMNPDDARLALARHATSKISQPEDLVSIRTLGFRGEALPSIASVAKVRLTTCHAEGQAGTEVTVEGGQAAVIKETACPKGTTLEVRQLFFNTPARHKFLRRDQTEAGYITQVVQQQALAHPGIQFSLSHNGRTVINTLPTDQVLYRIAELFGSELTRELLRVEKEEGRYRIEGFISSPILTRSKRDDQFSFINHRHIRDKVILSATQKGYSHLLPRGQHPVLFLYFTMDPDLLDVNVHPAKAEVRFAYQSEVYRFVMEAIQEALAGNEKSGLPEQKPLAPSESAGQSAVPHVANGASAETYASVPRPNLEHAPAGPPPRYQQTHSFQEMGQALQSFYGKGGGHDSVQPGRLPPEIDLFRTKPRAVSDMIYSDFEPLGQLNNSFIVMQGRRGVLVVDQHIAHERVLYERFKKAAMERKVEIQNLLFPLAIEFAPAEAQALVEELPELAKLGLEMEAFGTNGFLLRSVPAILKSHDHEAVVREIAAALARDEAQHSLQDKYDDVIIMMSCRNAIKVNHPMELDQIKKLLHDLEMTEMPYTCPHGRPIALLFDIEDILKQFHRK</sequence>
<dbReference type="Gene3D" id="3.30.1370.100">
    <property type="entry name" value="MutL, C-terminal domain, regulatory subdomain"/>
    <property type="match status" value="1"/>
</dbReference>
<dbReference type="Pfam" id="PF08676">
    <property type="entry name" value="MutL_C"/>
    <property type="match status" value="1"/>
</dbReference>
<dbReference type="PANTHER" id="PTHR10073">
    <property type="entry name" value="DNA MISMATCH REPAIR PROTEIN MLH, PMS, MUTL"/>
    <property type="match status" value="1"/>
</dbReference>
<dbReference type="InterPro" id="IPR020568">
    <property type="entry name" value="Ribosomal_Su5_D2-typ_SF"/>
</dbReference>
<evidence type="ECO:0000313" key="9">
    <source>
        <dbReference type="EMBL" id="CCQ91139.1"/>
    </source>
</evidence>
<dbReference type="SUPFAM" id="SSF55874">
    <property type="entry name" value="ATPase domain of HSP90 chaperone/DNA topoisomerase II/histidine kinase"/>
    <property type="match status" value="1"/>
</dbReference>
<dbReference type="GO" id="GO:0140664">
    <property type="term" value="F:ATP-dependent DNA damage sensor activity"/>
    <property type="evidence" value="ECO:0007669"/>
    <property type="project" value="InterPro"/>
</dbReference>
<evidence type="ECO:0000256" key="2">
    <source>
        <dbReference type="ARBA" id="ARBA00021975"/>
    </source>
</evidence>
<accession>M1Z0U9</accession>
<dbReference type="EMBL" id="CAQJ01000065">
    <property type="protein sequence ID" value="CCQ91139.1"/>
    <property type="molecule type" value="Genomic_DNA"/>
</dbReference>